<accession>A0A6C0HLV2</accession>
<keyword evidence="8" id="KW-0862">Zinc</keyword>
<dbReference type="PIRSF" id="PIRSF035805">
    <property type="entry name" value="TK_cell"/>
    <property type="match status" value="1"/>
</dbReference>
<dbReference type="Gene3D" id="3.40.50.300">
    <property type="entry name" value="P-loop containing nucleotide triphosphate hydrolases"/>
    <property type="match status" value="1"/>
</dbReference>
<name>A0A6C0HLV2_9ZZZZ</name>
<protein>
    <recommendedName>
        <fullName evidence="2">thymidine kinase</fullName>
        <ecNumber evidence="2">2.7.1.21</ecNumber>
    </recommendedName>
</protein>
<dbReference type="InterPro" id="IPR027417">
    <property type="entry name" value="P-loop_NTPase"/>
</dbReference>
<dbReference type="SUPFAM" id="SSF52540">
    <property type="entry name" value="P-loop containing nucleoside triphosphate hydrolases"/>
    <property type="match status" value="1"/>
</dbReference>
<dbReference type="PANTHER" id="PTHR11441:SF0">
    <property type="entry name" value="THYMIDINE KINASE, CYTOSOLIC"/>
    <property type="match status" value="1"/>
</dbReference>
<dbReference type="SUPFAM" id="SSF57716">
    <property type="entry name" value="Glucocorticoid receptor-like (DNA-binding domain)"/>
    <property type="match status" value="1"/>
</dbReference>
<evidence type="ECO:0000256" key="6">
    <source>
        <dbReference type="ARBA" id="ARBA00022741"/>
    </source>
</evidence>
<keyword evidence="5" id="KW-0479">Metal-binding</keyword>
<evidence type="ECO:0000256" key="5">
    <source>
        <dbReference type="ARBA" id="ARBA00022723"/>
    </source>
</evidence>
<evidence type="ECO:0000256" key="1">
    <source>
        <dbReference type="ARBA" id="ARBA00007587"/>
    </source>
</evidence>
<evidence type="ECO:0000256" key="9">
    <source>
        <dbReference type="ARBA" id="ARBA00022840"/>
    </source>
</evidence>
<keyword evidence="7" id="KW-0418">Kinase</keyword>
<evidence type="ECO:0000256" key="10">
    <source>
        <dbReference type="ARBA" id="ARBA00048254"/>
    </source>
</evidence>
<dbReference type="Gene3D" id="3.30.60.20">
    <property type="match status" value="1"/>
</dbReference>
<sequence length="186" mass="20736">MSLEVVMGPMFSGKSSFIASTVKRHRSVGARVLVIKPGRDNRYSLDPEIVTHDGVRVPCYTTNTDLMKVPNDITKSVNLIVIDEAQFFDDLVLFVRCEVENFNKHVVVVGLDGDFYRNPFGQVLNCVPLADKVTRLTALCTRCRDGTPGLFSHRKVAQGGQVLIGGAESYEPLCRECYLWHRTNSA</sequence>
<dbReference type="GO" id="GO:0005524">
    <property type="term" value="F:ATP binding"/>
    <property type="evidence" value="ECO:0007669"/>
    <property type="project" value="UniProtKB-KW"/>
</dbReference>
<dbReference type="FunFam" id="3.40.50.300:FF:000948">
    <property type="entry name" value="Thymidine kinase"/>
    <property type="match status" value="1"/>
</dbReference>
<reference evidence="11" key="1">
    <citation type="journal article" date="2020" name="Nature">
        <title>Giant virus diversity and host interactions through global metagenomics.</title>
        <authorList>
            <person name="Schulz F."/>
            <person name="Roux S."/>
            <person name="Paez-Espino D."/>
            <person name="Jungbluth S."/>
            <person name="Walsh D.A."/>
            <person name="Denef V.J."/>
            <person name="McMahon K.D."/>
            <person name="Konstantinidis K.T."/>
            <person name="Eloe-Fadrosh E.A."/>
            <person name="Kyrpides N.C."/>
            <person name="Woyke T."/>
        </authorList>
    </citation>
    <scope>NUCLEOTIDE SEQUENCE</scope>
    <source>
        <strain evidence="11">GVMAG-M-3300023184-135</strain>
    </source>
</reference>
<evidence type="ECO:0000256" key="4">
    <source>
        <dbReference type="ARBA" id="ARBA00022679"/>
    </source>
</evidence>
<proteinExistence type="inferred from homology"/>
<dbReference type="AlphaFoldDB" id="A0A6C0HLV2"/>
<dbReference type="EC" id="2.7.1.21" evidence="2"/>
<dbReference type="Pfam" id="PF00265">
    <property type="entry name" value="TK"/>
    <property type="match status" value="1"/>
</dbReference>
<dbReference type="InterPro" id="IPR001267">
    <property type="entry name" value="Thymidine_kinase"/>
</dbReference>
<dbReference type="GO" id="GO:0046104">
    <property type="term" value="P:thymidine metabolic process"/>
    <property type="evidence" value="ECO:0007669"/>
    <property type="project" value="TreeGrafter"/>
</dbReference>
<comment type="catalytic activity">
    <reaction evidence="10">
        <text>thymidine + ATP = dTMP + ADP + H(+)</text>
        <dbReference type="Rhea" id="RHEA:19129"/>
        <dbReference type="ChEBI" id="CHEBI:15378"/>
        <dbReference type="ChEBI" id="CHEBI:17748"/>
        <dbReference type="ChEBI" id="CHEBI:30616"/>
        <dbReference type="ChEBI" id="CHEBI:63528"/>
        <dbReference type="ChEBI" id="CHEBI:456216"/>
        <dbReference type="EC" id="2.7.1.21"/>
    </reaction>
</comment>
<dbReference type="EMBL" id="MN739976">
    <property type="protein sequence ID" value="QHT80923.1"/>
    <property type="molecule type" value="Genomic_DNA"/>
</dbReference>
<evidence type="ECO:0000256" key="3">
    <source>
        <dbReference type="ARBA" id="ARBA00022634"/>
    </source>
</evidence>
<comment type="similarity">
    <text evidence="1">Belongs to the thymidine kinase family.</text>
</comment>
<dbReference type="GO" id="GO:0071897">
    <property type="term" value="P:DNA biosynthetic process"/>
    <property type="evidence" value="ECO:0007669"/>
    <property type="project" value="UniProtKB-KW"/>
</dbReference>
<keyword evidence="4" id="KW-0808">Transferase</keyword>
<evidence type="ECO:0000313" key="11">
    <source>
        <dbReference type="EMBL" id="QHT80923.1"/>
    </source>
</evidence>
<organism evidence="11">
    <name type="scientific">viral metagenome</name>
    <dbReference type="NCBI Taxonomy" id="1070528"/>
    <lineage>
        <taxon>unclassified sequences</taxon>
        <taxon>metagenomes</taxon>
        <taxon>organismal metagenomes</taxon>
    </lineage>
</organism>
<evidence type="ECO:0000256" key="8">
    <source>
        <dbReference type="ARBA" id="ARBA00022833"/>
    </source>
</evidence>
<dbReference type="InterPro" id="IPR020633">
    <property type="entry name" value="Thymidine_kinase_CS"/>
</dbReference>
<keyword evidence="3" id="KW-0237">DNA synthesis</keyword>
<dbReference type="GO" id="GO:0004797">
    <property type="term" value="F:thymidine kinase activity"/>
    <property type="evidence" value="ECO:0007669"/>
    <property type="project" value="UniProtKB-EC"/>
</dbReference>
<dbReference type="PANTHER" id="PTHR11441">
    <property type="entry name" value="THYMIDINE KINASE"/>
    <property type="match status" value="1"/>
</dbReference>
<dbReference type="GO" id="GO:0046872">
    <property type="term" value="F:metal ion binding"/>
    <property type="evidence" value="ECO:0007669"/>
    <property type="project" value="UniProtKB-KW"/>
</dbReference>
<evidence type="ECO:0000256" key="2">
    <source>
        <dbReference type="ARBA" id="ARBA00012118"/>
    </source>
</evidence>
<dbReference type="PROSITE" id="PS00603">
    <property type="entry name" value="TK_CELLULAR_TYPE"/>
    <property type="match status" value="1"/>
</dbReference>
<evidence type="ECO:0000256" key="7">
    <source>
        <dbReference type="ARBA" id="ARBA00022777"/>
    </source>
</evidence>
<keyword evidence="6" id="KW-0547">Nucleotide-binding</keyword>
<keyword evidence="9" id="KW-0067">ATP-binding</keyword>